<dbReference type="Proteomes" id="UP000050525">
    <property type="component" value="Unassembled WGS sequence"/>
</dbReference>
<dbReference type="AlphaFoldDB" id="A0A151P6P3"/>
<dbReference type="SUPFAM" id="SSF56672">
    <property type="entry name" value="DNA/RNA polymerases"/>
    <property type="match status" value="1"/>
</dbReference>
<organism evidence="1 2">
    <name type="scientific">Alligator mississippiensis</name>
    <name type="common">American alligator</name>
    <dbReference type="NCBI Taxonomy" id="8496"/>
    <lineage>
        <taxon>Eukaryota</taxon>
        <taxon>Metazoa</taxon>
        <taxon>Chordata</taxon>
        <taxon>Craniata</taxon>
        <taxon>Vertebrata</taxon>
        <taxon>Euteleostomi</taxon>
        <taxon>Archelosauria</taxon>
        <taxon>Archosauria</taxon>
        <taxon>Crocodylia</taxon>
        <taxon>Alligatoridae</taxon>
        <taxon>Alligatorinae</taxon>
        <taxon>Alligator</taxon>
    </lineage>
</organism>
<evidence type="ECO:0000313" key="2">
    <source>
        <dbReference type="Proteomes" id="UP000050525"/>
    </source>
</evidence>
<dbReference type="InterPro" id="IPR043502">
    <property type="entry name" value="DNA/RNA_pol_sf"/>
</dbReference>
<comment type="caution">
    <text evidence="1">The sequence shown here is derived from an EMBL/GenBank/DDBJ whole genome shotgun (WGS) entry which is preliminary data.</text>
</comment>
<dbReference type="PANTHER" id="PTHR33568:SF4">
    <property type="entry name" value="DNA-DIRECTED DNA POLYMERASE"/>
    <property type="match status" value="1"/>
</dbReference>
<dbReference type="InterPro" id="IPR023211">
    <property type="entry name" value="DNA_pol_palm_dom_sf"/>
</dbReference>
<reference evidence="1 2" key="1">
    <citation type="journal article" date="2012" name="Genome Biol.">
        <title>Sequencing three crocodilian genomes to illuminate the evolution of archosaurs and amniotes.</title>
        <authorList>
            <person name="St John J.A."/>
            <person name="Braun E.L."/>
            <person name="Isberg S.R."/>
            <person name="Miles L.G."/>
            <person name="Chong A.Y."/>
            <person name="Gongora J."/>
            <person name="Dalzell P."/>
            <person name="Moran C."/>
            <person name="Bed'hom B."/>
            <person name="Abzhanov A."/>
            <person name="Burgess S.C."/>
            <person name="Cooksey A.M."/>
            <person name="Castoe T.A."/>
            <person name="Crawford N.G."/>
            <person name="Densmore L.D."/>
            <person name="Drew J.C."/>
            <person name="Edwards S.V."/>
            <person name="Faircloth B.C."/>
            <person name="Fujita M.K."/>
            <person name="Greenwold M.J."/>
            <person name="Hoffmann F.G."/>
            <person name="Howard J.M."/>
            <person name="Iguchi T."/>
            <person name="Janes D.E."/>
            <person name="Khan S.Y."/>
            <person name="Kohno S."/>
            <person name="de Koning A.J."/>
            <person name="Lance S.L."/>
            <person name="McCarthy F.M."/>
            <person name="McCormack J.E."/>
            <person name="Merchant M.E."/>
            <person name="Peterson D.G."/>
            <person name="Pollock D.D."/>
            <person name="Pourmand N."/>
            <person name="Raney B.J."/>
            <person name="Roessler K.A."/>
            <person name="Sanford J.R."/>
            <person name="Sawyer R.H."/>
            <person name="Schmidt C.J."/>
            <person name="Triplett E.W."/>
            <person name="Tuberville T.D."/>
            <person name="Venegas-Anaya M."/>
            <person name="Howard J.T."/>
            <person name="Jarvis E.D."/>
            <person name="Guillette L.J.Jr."/>
            <person name="Glenn T.C."/>
            <person name="Green R.E."/>
            <person name="Ray D.A."/>
        </authorList>
    </citation>
    <scope>NUCLEOTIDE SEQUENCE [LARGE SCALE GENOMIC DNA]</scope>
    <source>
        <strain evidence="1">KSC_2009_1</strain>
    </source>
</reference>
<protein>
    <submittedName>
        <fullName evidence="1">Uncharacterized protein</fullName>
    </submittedName>
</protein>
<evidence type="ECO:0000313" key="1">
    <source>
        <dbReference type="EMBL" id="KYO44747.1"/>
    </source>
</evidence>
<keyword evidence="2" id="KW-1185">Reference proteome</keyword>
<accession>A0A151P6P3</accession>
<dbReference type="EMBL" id="AKHW03000678">
    <property type="protein sequence ID" value="KYO44747.1"/>
    <property type="molecule type" value="Genomic_DNA"/>
</dbReference>
<proteinExistence type="predicted"/>
<dbReference type="PANTHER" id="PTHR33568">
    <property type="entry name" value="DNA POLYMERASE"/>
    <property type="match status" value="1"/>
</dbReference>
<gene>
    <name evidence="1" type="ORF">Y1Q_0016857</name>
</gene>
<name>A0A151P6P3_ALLMI</name>
<sequence>MSGGFCYNQMGSFFIDDETACVSWKHAKERYTLSGNTNIFIACFTTAYARLELYELLDSLQDQCLYHDTDSVIFMSHEGDQNPPLSDYLGNFTREILPDEHITEFVSASPKTYEYKLSGGKVCLKVKGITLNVANCEKVNFESLKDLVLDYGANHARDIPKTIAVKLNSIARNKQHWMIETKIIKKTRKVVYDKRVLAESIKSHPHGF</sequence>
<dbReference type="Gene3D" id="3.90.1600.10">
    <property type="entry name" value="Palm domain of DNA polymerase"/>
    <property type="match status" value="1"/>
</dbReference>